<protein>
    <recommendedName>
        <fullName evidence="3">Peptide chain release factor 1</fullName>
    </recommendedName>
</protein>
<dbReference type="Gene3D" id="3.30.1330.30">
    <property type="match status" value="1"/>
</dbReference>
<organism evidence="1 2">
    <name type="scientific">Mycolicibacterium cosmeticum</name>
    <dbReference type="NCBI Taxonomy" id="258533"/>
    <lineage>
        <taxon>Bacteria</taxon>
        <taxon>Bacillati</taxon>
        <taxon>Actinomycetota</taxon>
        <taxon>Actinomycetes</taxon>
        <taxon>Mycobacteriales</taxon>
        <taxon>Mycobacteriaceae</taxon>
        <taxon>Mycolicibacterium</taxon>
    </lineage>
</organism>
<dbReference type="AlphaFoldDB" id="W9B8M1"/>
<reference evidence="1" key="2">
    <citation type="submission" date="2014-03" db="EMBL/GenBank/DDBJ databases">
        <authorList>
            <person name="Urmite Genomes"/>
        </authorList>
    </citation>
    <scope>NUCLEOTIDE SEQUENCE</scope>
    <source>
        <strain evidence="1">DSM 44829</strain>
    </source>
</reference>
<dbReference type="RefSeq" id="WP_036403360.1">
    <property type="nucleotide sequence ID" value="NZ_CCBB010000003.1"/>
</dbReference>
<accession>W9B8M1</accession>
<dbReference type="InterPro" id="IPR029064">
    <property type="entry name" value="Ribosomal_eL30-like_sf"/>
</dbReference>
<evidence type="ECO:0000313" key="1">
    <source>
        <dbReference type="EMBL" id="CDO11006.1"/>
    </source>
</evidence>
<comment type="caution">
    <text evidence="1">The sequence shown here is derived from an EMBL/GenBank/DDBJ whole genome shotgun (WGS) entry which is preliminary data.</text>
</comment>
<name>W9B8M1_MYCCO</name>
<dbReference type="eggNOG" id="COG1503">
    <property type="taxonomic scope" value="Bacteria"/>
</dbReference>
<sequence length="371" mass="38813">MTDNALHTLTKARGPFVSLLIDDSHETHDAVQQAHARWTTISRELEDKGVAADVIATLQRAAVRSFPAVGRKGRLIIAGPDGVLLDKQLGTVPRATVLRVSPYPYLLPVLAVSASHPPYVFASVDHLGADLAVHGHHGTHIETVEGPGFPVHKPAAAGWHGYGDVEHSAEEAVRMNIRLVAEHVTAAVDSCGAAIVFVCGEVRARTELISALPPRIGTLAVPLPGGAHGRRTTEPEVAERVAAEFARLEQDRAADAVARYEAEIARRSGLAVQGLPDVCAALSDGAVETLIVGPLGSATVVTGRDLTIVAADADSLSEFGEAPEGVAPADEALPFLAVSSDASVVQVQDGPSLTDGVAALLRYPRVNPSRV</sequence>
<evidence type="ECO:0008006" key="3">
    <source>
        <dbReference type="Google" id="ProtNLM"/>
    </source>
</evidence>
<evidence type="ECO:0000313" key="2">
    <source>
        <dbReference type="Proteomes" id="UP000028870"/>
    </source>
</evidence>
<dbReference type="InterPro" id="IPR040701">
    <property type="entry name" value="Bact_RF_family2"/>
</dbReference>
<reference evidence="1" key="1">
    <citation type="submission" date="2014-03" db="EMBL/GenBank/DDBJ databases">
        <title>Draft Genome Sequence of Mycobacterium cosmeticum DSM 44829.</title>
        <authorList>
            <person name="Croce O."/>
            <person name="Robert C."/>
            <person name="Raoult D."/>
            <person name="Drancourt M."/>
        </authorList>
    </citation>
    <scope>NUCLEOTIDE SEQUENCE [LARGE SCALE GENOMIC DNA]</scope>
    <source>
        <strain evidence="1">DSM 44829</strain>
    </source>
</reference>
<dbReference type="STRING" id="258533.BN977_05847"/>
<keyword evidence="2" id="KW-1185">Reference proteome</keyword>
<dbReference type="EMBL" id="CCBB010000003">
    <property type="protein sequence ID" value="CDO11006.1"/>
    <property type="molecule type" value="Genomic_DNA"/>
</dbReference>
<proteinExistence type="predicted"/>
<dbReference type="OrthoDB" id="5179393at2"/>
<gene>
    <name evidence="1" type="ORF">BN977_05847</name>
</gene>
<dbReference type="Pfam" id="PF18844">
    <property type="entry name" value="baeRF_family2"/>
    <property type="match status" value="1"/>
</dbReference>
<dbReference type="Proteomes" id="UP000028870">
    <property type="component" value="Unassembled WGS sequence"/>
</dbReference>